<evidence type="ECO:0000256" key="1">
    <source>
        <dbReference type="SAM" id="Phobius"/>
    </source>
</evidence>
<gene>
    <name evidence="2" type="ORF">LOC62_03G004071</name>
</gene>
<evidence type="ECO:0000313" key="2">
    <source>
        <dbReference type="EMBL" id="WOO80545.1"/>
    </source>
</evidence>
<dbReference type="AlphaFoldDB" id="A0AAF0Y5N6"/>
<keyword evidence="3" id="KW-1185">Reference proteome</keyword>
<name>A0AAF0Y5N6_9TREE</name>
<accession>A0AAF0Y5N6</accession>
<dbReference type="EMBL" id="CP086716">
    <property type="protein sequence ID" value="WOO80545.1"/>
    <property type="molecule type" value="Genomic_DNA"/>
</dbReference>
<organism evidence="2 3">
    <name type="scientific">Vanrija pseudolonga</name>
    <dbReference type="NCBI Taxonomy" id="143232"/>
    <lineage>
        <taxon>Eukaryota</taxon>
        <taxon>Fungi</taxon>
        <taxon>Dikarya</taxon>
        <taxon>Basidiomycota</taxon>
        <taxon>Agaricomycotina</taxon>
        <taxon>Tremellomycetes</taxon>
        <taxon>Trichosporonales</taxon>
        <taxon>Trichosporonaceae</taxon>
        <taxon>Vanrija</taxon>
    </lineage>
</organism>
<feature type="transmembrane region" description="Helical" evidence="1">
    <location>
        <begin position="42"/>
        <end position="63"/>
    </location>
</feature>
<dbReference type="RefSeq" id="XP_062626577.1">
    <property type="nucleotide sequence ID" value="XM_062770593.1"/>
</dbReference>
<reference evidence="2" key="1">
    <citation type="submission" date="2023-10" db="EMBL/GenBank/DDBJ databases">
        <authorList>
            <person name="Noh H."/>
        </authorList>
    </citation>
    <scope>NUCLEOTIDE SEQUENCE</scope>
    <source>
        <strain evidence="2">DUCC4014</strain>
    </source>
</reference>
<keyword evidence="1" id="KW-1133">Transmembrane helix</keyword>
<evidence type="ECO:0000313" key="3">
    <source>
        <dbReference type="Proteomes" id="UP000827549"/>
    </source>
</evidence>
<keyword evidence="1" id="KW-0472">Membrane</keyword>
<dbReference type="GeneID" id="87807311"/>
<keyword evidence="1" id="KW-0812">Transmembrane</keyword>
<dbReference type="Proteomes" id="UP000827549">
    <property type="component" value="Chromosome 3"/>
</dbReference>
<proteinExistence type="predicted"/>
<sequence length="326" mass="34866">MRPFPPPPPPPPDPSYLNLPTMSPVPSPHLWKRGGSSPTTTALIVAAALVITIAVVLLVAILYSCRSDCASSSTRRWHIGRRSVDTTQTASIASCSSWHVYPEPATSIGGCSGMVLDSALTHAIGMPPAYIPYRGPIEPPPLPYPEKTAWRDRDLPPVPPVPARRPPLINEDNLLGLSFTSDDWRASIPPQYDAASNTDSWLLASPAVTERAQNAHRSVARLLPLTASTDSGGDTWPWSGSPAHPSARNTLPALPVAVVRDDHSPRRNADRISVRNYSLSAVPGAYRDVLRCRASAPPVPCSDQQSPPAITQVGTSTVSMIQPCVA</sequence>
<protein>
    <submittedName>
        <fullName evidence="2">Uncharacterized protein</fullName>
    </submittedName>
</protein>